<reference evidence="1 2" key="1">
    <citation type="submission" date="2019-04" db="EMBL/GenBank/DDBJ databases">
        <authorList>
            <person name="Poehlein A."/>
            <person name="Bengelsdorf F.R."/>
            <person name="Duerre P."/>
            <person name="Daniel R."/>
        </authorList>
    </citation>
    <scope>NUCLEOTIDE SEQUENCE [LARGE SCALE GENOMIC DNA]</scope>
    <source>
        <strain evidence="1 2">BS-1</strain>
    </source>
</reference>
<comment type="caution">
    <text evidence="1">The sequence shown here is derived from an EMBL/GenBank/DDBJ whole genome shotgun (WGS) entry which is preliminary data.</text>
</comment>
<dbReference type="InterPro" id="IPR049254">
    <property type="entry name" value="Phage_tail_terminator"/>
</dbReference>
<gene>
    <name evidence="1" type="ORF">CAGA_23640</name>
</gene>
<dbReference type="Pfam" id="PF20765">
    <property type="entry name" value="Phage_tail_terminator_8"/>
    <property type="match status" value="1"/>
</dbReference>
<dbReference type="Proteomes" id="UP000297714">
    <property type="component" value="Unassembled WGS sequence"/>
</dbReference>
<evidence type="ECO:0000313" key="2">
    <source>
        <dbReference type="Proteomes" id="UP000297714"/>
    </source>
</evidence>
<dbReference type="AlphaFoldDB" id="A0A4Z0Y7I5"/>
<name>A0A4Z0Y7I5_9FIRM</name>
<dbReference type="RefSeq" id="WP_135661029.1">
    <property type="nucleotide sequence ID" value="NZ_SRMQ01000016.1"/>
</dbReference>
<proteinExistence type="predicted"/>
<dbReference type="OrthoDB" id="2063617at2"/>
<protein>
    <submittedName>
        <fullName evidence="1">Uncharacterized protein</fullName>
    </submittedName>
</protein>
<dbReference type="EMBL" id="SRMQ01000016">
    <property type="protein sequence ID" value="TGJ75485.1"/>
    <property type="molecule type" value="Genomic_DNA"/>
</dbReference>
<accession>A0A4Z0Y7I5</accession>
<organism evidence="1 2">
    <name type="scientific">Caproiciproducens galactitolivorans</name>
    <dbReference type="NCBI Taxonomy" id="642589"/>
    <lineage>
        <taxon>Bacteria</taxon>
        <taxon>Bacillati</taxon>
        <taxon>Bacillota</taxon>
        <taxon>Clostridia</taxon>
        <taxon>Eubacteriales</taxon>
        <taxon>Acutalibacteraceae</taxon>
        <taxon>Caproiciproducens</taxon>
    </lineage>
</organism>
<evidence type="ECO:0000313" key="1">
    <source>
        <dbReference type="EMBL" id="TGJ75485.1"/>
    </source>
</evidence>
<sequence>MTDDIIAAIETQLNVLAPTATIYRYYCPQNFKTPSFLISIIDQDYGRLLRGTYTGKLSFDVQYFSGTKLIDIKATRADCISMQETLLKGMDLVGRFRCINKDARITDNVLHFTFDIKYSERAVVTDPQMNSVTNSTKEK</sequence>
<keyword evidence="2" id="KW-1185">Reference proteome</keyword>